<reference evidence="2" key="1">
    <citation type="submission" date="2022-11" db="UniProtKB">
        <authorList>
            <consortium name="WormBaseParasite"/>
        </authorList>
    </citation>
    <scope>IDENTIFICATION</scope>
</reference>
<dbReference type="AlphaFoldDB" id="A0A914HEG1"/>
<dbReference type="WBParaSite" id="Gr19_v10_g16258.t1">
    <property type="protein sequence ID" value="Gr19_v10_g16258.t1"/>
    <property type="gene ID" value="Gr19_v10_g16258"/>
</dbReference>
<evidence type="ECO:0000313" key="1">
    <source>
        <dbReference type="Proteomes" id="UP000887572"/>
    </source>
</evidence>
<proteinExistence type="predicted"/>
<name>A0A914HEG1_GLORO</name>
<dbReference type="Proteomes" id="UP000887572">
    <property type="component" value="Unplaced"/>
</dbReference>
<evidence type="ECO:0000313" key="2">
    <source>
        <dbReference type="WBParaSite" id="Gr19_v10_g16258.t1"/>
    </source>
</evidence>
<accession>A0A914HEG1</accession>
<organism evidence="1 2">
    <name type="scientific">Globodera rostochiensis</name>
    <name type="common">Golden nematode worm</name>
    <name type="synonym">Heterodera rostochiensis</name>
    <dbReference type="NCBI Taxonomy" id="31243"/>
    <lineage>
        <taxon>Eukaryota</taxon>
        <taxon>Metazoa</taxon>
        <taxon>Ecdysozoa</taxon>
        <taxon>Nematoda</taxon>
        <taxon>Chromadorea</taxon>
        <taxon>Rhabditida</taxon>
        <taxon>Tylenchina</taxon>
        <taxon>Tylenchomorpha</taxon>
        <taxon>Tylenchoidea</taxon>
        <taxon>Heteroderidae</taxon>
        <taxon>Heteroderinae</taxon>
        <taxon>Globodera</taxon>
    </lineage>
</organism>
<protein>
    <submittedName>
        <fullName evidence="2">Uncharacterized protein</fullName>
    </submittedName>
</protein>
<sequence>MGPISSCQSAARPADYADCELPSRMGTDWPGRPAVTGNGRIEEKAVDGNNNNCLIPFMKLIEVRPF</sequence>
<keyword evidence="1" id="KW-1185">Reference proteome</keyword>